<comment type="caution">
    <text evidence="3">The sequence shown here is derived from an EMBL/GenBank/DDBJ whole genome shotgun (WGS) entry which is preliminary data.</text>
</comment>
<dbReference type="PANTHER" id="PTHR16184">
    <property type="entry name" value="ELONGATOR COMPLEX PROTEIN 6"/>
    <property type="match status" value="1"/>
</dbReference>
<evidence type="ECO:0000313" key="4">
    <source>
        <dbReference type="Proteomes" id="UP000807306"/>
    </source>
</evidence>
<dbReference type="AlphaFoldDB" id="A0A9P6EF41"/>
<dbReference type="OrthoDB" id="9995306at2759"/>
<dbReference type="Gene3D" id="3.40.50.300">
    <property type="entry name" value="P-loop containing nucleotide triphosphate hydrolases"/>
    <property type="match status" value="1"/>
</dbReference>
<evidence type="ECO:0000256" key="1">
    <source>
        <dbReference type="ARBA" id="ARBA00005043"/>
    </source>
</evidence>
<name>A0A9P6EF41_9AGAR</name>
<protein>
    <recommendedName>
        <fullName evidence="5">Elongator complex protein 5</fullName>
    </recommendedName>
</protein>
<dbReference type="InterPro" id="IPR018627">
    <property type="entry name" value="ELP6"/>
</dbReference>
<reference evidence="3" key="1">
    <citation type="submission" date="2020-11" db="EMBL/GenBank/DDBJ databases">
        <authorList>
            <consortium name="DOE Joint Genome Institute"/>
            <person name="Ahrendt S."/>
            <person name="Riley R."/>
            <person name="Andreopoulos W."/>
            <person name="Labutti K."/>
            <person name="Pangilinan J."/>
            <person name="Ruiz-Duenas F.J."/>
            <person name="Barrasa J.M."/>
            <person name="Sanchez-Garcia M."/>
            <person name="Camarero S."/>
            <person name="Miyauchi S."/>
            <person name="Serrano A."/>
            <person name="Linde D."/>
            <person name="Babiker R."/>
            <person name="Drula E."/>
            <person name="Ayuso-Fernandez I."/>
            <person name="Pacheco R."/>
            <person name="Padilla G."/>
            <person name="Ferreira P."/>
            <person name="Barriuso J."/>
            <person name="Kellner H."/>
            <person name="Castanera R."/>
            <person name="Alfaro M."/>
            <person name="Ramirez L."/>
            <person name="Pisabarro A.G."/>
            <person name="Kuo A."/>
            <person name="Tritt A."/>
            <person name="Lipzen A."/>
            <person name="He G."/>
            <person name="Yan M."/>
            <person name="Ng V."/>
            <person name="Cullen D."/>
            <person name="Martin F."/>
            <person name="Rosso M.-N."/>
            <person name="Henrissat B."/>
            <person name="Hibbett D."/>
            <person name="Martinez A.T."/>
            <person name="Grigoriev I.V."/>
        </authorList>
    </citation>
    <scope>NUCLEOTIDE SEQUENCE</scope>
    <source>
        <strain evidence="3">CBS 506.95</strain>
    </source>
</reference>
<comment type="similarity">
    <text evidence="2">Belongs to the ELP6 family.</text>
</comment>
<dbReference type="InterPro" id="IPR027417">
    <property type="entry name" value="P-loop_NTPase"/>
</dbReference>
<dbReference type="GO" id="GO:0033588">
    <property type="term" value="C:elongator holoenzyme complex"/>
    <property type="evidence" value="ECO:0007669"/>
    <property type="project" value="InterPro"/>
</dbReference>
<dbReference type="GO" id="GO:0002098">
    <property type="term" value="P:tRNA wobble uridine modification"/>
    <property type="evidence" value="ECO:0007669"/>
    <property type="project" value="InterPro"/>
</dbReference>
<dbReference type="Proteomes" id="UP000807306">
    <property type="component" value="Unassembled WGS sequence"/>
</dbReference>
<dbReference type="Pfam" id="PF09807">
    <property type="entry name" value="ELP6"/>
    <property type="match status" value="1"/>
</dbReference>
<dbReference type="PANTHER" id="PTHR16184:SF6">
    <property type="entry name" value="ELONGATOR COMPLEX PROTEIN 6"/>
    <property type="match status" value="1"/>
</dbReference>
<keyword evidence="4" id="KW-1185">Reference proteome</keyword>
<evidence type="ECO:0000313" key="3">
    <source>
        <dbReference type="EMBL" id="KAF9527864.1"/>
    </source>
</evidence>
<sequence>MTPLLPPFDLPEDIVLLIVDELAAPADFILHKALAEHLKSPARRGDSPETKLSPNKVVILSASESFQRWKALASKSNLQLQNYINNGSVSFIPVGSDICDDDSGRKLRDVFSVISEKITTANTYSRLLIFDDISSLEWMGIPNIQLQQFLRAVRAMCLKHRVTLLIRHHLLSPDESEPDELFRFLLQICTHHLAVHPLASGRSGAVTGEISLHKGFSAPDHDNVRLIHRSSAIQYNLVDSGPDFFAKGTSGGVL</sequence>
<proteinExistence type="inferred from homology"/>
<organism evidence="3 4">
    <name type="scientific">Crepidotus variabilis</name>
    <dbReference type="NCBI Taxonomy" id="179855"/>
    <lineage>
        <taxon>Eukaryota</taxon>
        <taxon>Fungi</taxon>
        <taxon>Dikarya</taxon>
        <taxon>Basidiomycota</taxon>
        <taxon>Agaricomycotina</taxon>
        <taxon>Agaricomycetes</taxon>
        <taxon>Agaricomycetidae</taxon>
        <taxon>Agaricales</taxon>
        <taxon>Agaricineae</taxon>
        <taxon>Crepidotaceae</taxon>
        <taxon>Crepidotus</taxon>
    </lineage>
</organism>
<dbReference type="EMBL" id="MU157857">
    <property type="protein sequence ID" value="KAF9527864.1"/>
    <property type="molecule type" value="Genomic_DNA"/>
</dbReference>
<evidence type="ECO:0008006" key="5">
    <source>
        <dbReference type="Google" id="ProtNLM"/>
    </source>
</evidence>
<accession>A0A9P6EF41</accession>
<gene>
    <name evidence="3" type="ORF">CPB83DRAFT_767582</name>
</gene>
<evidence type="ECO:0000256" key="2">
    <source>
        <dbReference type="ARBA" id="ARBA00008837"/>
    </source>
</evidence>
<comment type="pathway">
    <text evidence="1">tRNA modification; 5-methoxycarbonylmethyl-2-thiouridine-tRNA biosynthesis.</text>
</comment>